<evidence type="ECO:0000256" key="2">
    <source>
        <dbReference type="SAM" id="SignalP"/>
    </source>
</evidence>
<dbReference type="Proteomes" id="UP000678393">
    <property type="component" value="Unassembled WGS sequence"/>
</dbReference>
<feature type="compositionally biased region" description="Low complexity" evidence="1">
    <location>
        <begin position="45"/>
        <end position="58"/>
    </location>
</feature>
<evidence type="ECO:0000313" key="4">
    <source>
        <dbReference type="Proteomes" id="UP000678393"/>
    </source>
</evidence>
<evidence type="ECO:0000256" key="1">
    <source>
        <dbReference type="SAM" id="MobiDB-lite"/>
    </source>
</evidence>
<feature type="signal peptide" evidence="2">
    <location>
        <begin position="1"/>
        <end position="27"/>
    </location>
</feature>
<feature type="compositionally biased region" description="Polar residues" evidence="1">
    <location>
        <begin position="155"/>
        <end position="168"/>
    </location>
</feature>
<name>A0A8S3ZP37_9EUPU</name>
<feature type="compositionally biased region" description="Low complexity" evidence="1">
    <location>
        <begin position="239"/>
        <end position="256"/>
    </location>
</feature>
<feature type="compositionally biased region" description="Basic and acidic residues" evidence="1">
    <location>
        <begin position="209"/>
        <end position="225"/>
    </location>
</feature>
<sequence>MSPGQVCFSSLCLLVTLFISCLWKGVGNSVKKDSQDSLTSGGSRQQPEQQFTQPQLQQEHPHHQQEHPHHHEQQQQEHPHHHVKQQSHVEFQDQVYEEAADHGQHFHIDDKNRQGQQQQQSQQQQSQQQQSQQQQSQQQQSQQQQFQQENRHNALHQQPQSQLPLGQTDQDKARANEEEEVLVSHTENELHQPTLGSDHSDNSDSGDASDDKLSSDDDGRLEAPHADQLPLGTASLPDQHQQAQGQQIQAQAQFQQPEDPLSQQRADNPSPHQQLQQPPPGVIVDDPHVGDADDKGQDESLSDAAKSGSSFEYRPEEAEYIPTEAEIE</sequence>
<protein>
    <recommendedName>
        <fullName evidence="5">Involucrin</fullName>
    </recommendedName>
</protein>
<feature type="non-terminal residue" evidence="3">
    <location>
        <position position="1"/>
    </location>
</feature>
<feature type="compositionally biased region" description="Low complexity" evidence="1">
    <location>
        <begin position="114"/>
        <end position="148"/>
    </location>
</feature>
<keyword evidence="2" id="KW-0732">Signal</keyword>
<dbReference type="EMBL" id="CAJHNH020003553">
    <property type="protein sequence ID" value="CAG5129535.1"/>
    <property type="molecule type" value="Genomic_DNA"/>
</dbReference>
<organism evidence="3 4">
    <name type="scientific">Candidula unifasciata</name>
    <dbReference type="NCBI Taxonomy" id="100452"/>
    <lineage>
        <taxon>Eukaryota</taxon>
        <taxon>Metazoa</taxon>
        <taxon>Spiralia</taxon>
        <taxon>Lophotrochozoa</taxon>
        <taxon>Mollusca</taxon>
        <taxon>Gastropoda</taxon>
        <taxon>Heterobranchia</taxon>
        <taxon>Euthyneura</taxon>
        <taxon>Panpulmonata</taxon>
        <taxon>Eupulmonata</taxon>
        <taxon>Stylommatophora</taxon>
        <taxon>Helicina</taxon>
        <taxon>Helicoidea</taxon>
        <taxon>Geomitridae</taxon>
        <taxon>Candidula</taxon>
    </lineage>
</organism>
<proteinExistence type="predicted"/>
<dbReference type="AlphaFoldDB" id="A0A8S3ZP37"/>
<evidence type="ECO:0008006" key="5">
    <source>
        <dbReference type="Google" id="ProtNLM"/>
    </source>
</evidence>
<reference evidence="3" key="1">
    <citation type="submission" date="2021-04" db="EMBL/GenBank/DDBJ databases">
        <authorList>
            <consortium name="Molecular Ecology Group"/>
        </authorList>
    </citation>
    <scope>NUCLEOTIDE SEQUENCE</scope>
</reference>
<feature type="region of interest" description="Disordered" evidence="1">
    <location>
        <begin position="111"/>
        <end position="328"/>
    </location>
</feature>
<gene>
    <name evidence="3" type="ORF">CUNI_LOCUS15093</name>
</gene>
<feature type="compositionally biased region" description="Basic and acidic residues" evidence="1">
    <location>
        <begin position="285"/>
        <end position="298"/>
    </location>
</feature>
<accession>A0A8S3ZP37</accession>
<comment type="caution">
    <text evidence="3">The sequence shown here is derived from an EMBL/GenBank/DDBJ whole genome shotgun (WGS) entry which is preliminary data.</text>
</comment>
<feature type="region of interest" description="Disordered" evidence="1">
    <location>
        <begin position="30"/>
        <end position="88"/>
    </location>
</feature>
<keyword evidence="4" id="KW-1185">Reference proteome</keyword>
<feature type="chain" id="PRO_5035814227" description="Involucrin" evidence="2">
    <location>
        <begin position="28"/>
        <end position="328"/>
    </location>
</feature>
<feature type="compositionally biased region" description="Basic and acidic residues" evidence="1">
    <location>
        <begin position="59"/>
        <end position="78"/>
    </location>
</feature>
<evidence type="ECO:0000313" key="3">
    <source>
        <dbReference type="EMBL" id="CAG5129535.1"/>
    </source>
</evidence>